<reference evidence="1 2" key="1">
    <citation type="submission" date="2016-09" db="EMBL/GenBank/DDBJ databases">
        <title>Complete genome of Desulfosporosinus sp. OL.</title>
        <authorList>
            <person name="Mardanov A."/>
            <person name="Beletsky A."/>
            <person name="Panova A."/>
            <person name="Karnachuk O."/>
            <person name="Ravin N."/>
        </authorList>
    </citation>
    <scope>NUCLEOTIDE SEQUENCE [LARGE SCALE GENOMIC DNA]</scope>
    <source>
        <strain evidence="1 2">OL</strain>
    </source>
</reference>
<evidence type="ECO:0000313" key="2">
    <source>
        <dbReference type="Proteomes" id="UP000186102"/>
    </source>
</evidence>
<name>A0A1Q8QWX1_9FIRM</name>
<proteinExistence type="predicted"/>
<dbReference type="Proteomes" id="UP000186102">
    <property type="component" value="Unassembled WGS sequence"/>
</dbReference>
<protein>
    <submittedName>
        <fullName evidence="1">Uncharacterized protein</fullName>
    </submittedName>
</protein>
<comment type="caution">
    <text evidence="1">The sequence shown here is derived from an EMBL/GenBank/DDBJ whole genome shotgun (WGS) entry which is preliminary data.</text>
</comment>
<sequence>MRFFYHLIHFQAVKERARPVPLRQALLFSIQFCGLKMQQLISVFNLVKQGHSLLI</sequence>
<dbReference type="AlphaFoldDB" id="A0A1Q8QWX1"/>
<dbReference type="EMBL" id="MLBF01000014">
    <property type="protein sequence ID" value="OLN31795.1"/>
    <property type="molecule type" value="Genomic_DNA"/>
</dbReference>
<gene>
    <name evidence="1" type="ORF">DSOL_2291</name>
</gene>
<keyword evidence="2" id="KW-1185">Reference proteome</keyword>
<evidence type="ECO:0000313" key="1">
    <source>
        <dbReference type="EMBL" id="OLN31795.1"/>
    </source>
</evidence>
<organism evidence="1 2">
    <name type="scientific">Desulfosporosinus metallidurans</name>
    <dbReference type="NCBI Taxonomy" id="1888891"/>
    <lineage>
        <taxon>Bacteria</taxon>
        <taxon>Bacillati</taxon>
        <taxon>Bacillota</taxon>
        <taxon>Clostridia</taxon>
        <taxon>Eubacteriales</taxon>
        <taxon>Desulfitobacteriaceae</taxon>
        <taxon>Desulfosporosinus</taxon>
    </lineage>
</organism>
<accession>A0A1Q8QWX1</accession>